<dbReference type="InterPro" id="IPR021109">
    <property type="entry name" value="Peptidase_aspartic_dom_sf"/>
</dbReference>
<accession>A0A3P8EKD2</accession>
<dbReference type="Proteomes" id="UP000050761">
    <property type="component" value="Unassembled WGS sequence"/>
</dbReference>
<dbReference type="EMBL" id="UZAH01030142">
    <property type="protein sequence ID" value="VDP09453.1"/>
    <property type="molecule type" value="Genomic_DNA"/>
</dbReference>
<dbReference type="InterPro" id="IPR041588">
    <property type="entry name" value="Integrase_H2C2"/>
</dbReference>
<gene>
    <name evidence="3" type="ORF">HPBE_LOCUS17629</name>
</gene>
<feature type="region of interest" description="Disordered" evidence="1">
    <location>
        <begin position="471"/>
        <end position="490"/>
    </location>
</feature>
<dbReference type="PANTHER" id="PTHR47331">
    <property type="entry name" value="PHD-TYPE DOMAIN-CONTAINING PROTEIN"/>
    <property type="match status" value="1"/>
</dbReference>
<evidence type="ECO:0000259" key="2">
    <source>
        <dbReference type="Pfam" id="PF17921"/>
    </source>
</evidence>
<organism evidence="3">
    <name type="scientific">Heligmosomoides polygyrus</name>
    <name type="common">Parasitic roundworm</name>
    <dbReference type="NCBI Taxonomy" id="6339"/>
    <lineage>
        <taxon>Eukaryota</taxon>
        <taxon>Metazoa</taxon>
        <taxon>Ecdysozoa</taxon>
        <taxon>Nematoda</taxon>
        <taxon>Chromadorea</taxon>
        <taxon>Rhabditida</taxon>
        <taxon>Rhabditina</taxon>
        <taxon>Rhabditomorpha</taxon>
        <taxon>Strongyloidea</taxon>
        <taxon>Heligmosomidae</taxon>
        <taxon>Heligmosomoides</taxon>
    </lineage>
</organism>
<dbReference type="Gene3D" id="2.40.70.10">
    <property type="entry name" value="Acid Proteases"/>
    <property type="match status" value="1"/>
</dbReference>
<feature type="domain" description="Integrase zinc-binding" evidence="2">
    <location>
        <begin position="254"/>
        <end position="309"/>
    </location>
</feature>
<feature type="region of interest" description="Disordered" evidence="1">
    <location>
        <begin position="363"/>
        <end position="418"/>
    </location>
</feature>
<dbReference type="InterPro" id="IPR008042">
    <property type="entry name" value="Retrotrans_Pao"/>
</dbReference>
<dbReference type="AlphaFoldDB" id="A0A3P8EKD2"/>
<dbReference type="Pfam" id="PF05380">
    <property type="entry name" value="Peptidase_A17"/>
    <property type="match status" value="1"/>
</dbReference>
<sequence>MTVPVKIKNASTGEFEKLTALLDSAADSSFITNAAANRLGLPARKEQTMQVSTFGGRAEKINTRPCVYLRSRTVDGIISSNLIAARHRLTPIKQLSSDPEITIPRLELVALQIGAQLTKFIHEELDLPITKVRFYSDSRIALHWIHSEKTKGVFVQNRILEKLSLKNQGILTREIPEIQTLIGFPPPIDIISLEMDGAERLCIKLAHRTIQTSTKLQNLNISKDYQGILRCYGRLQHSNLSVQSIEPILLPSDHAYTTLVIQDIHKRLGHQGVNSTLANIRLKFWIPTGRRTVRKVLSKCLICKRWNSRSYCYPDSPALPHSRTTPSRVFENVGVDVAGPFYVSETINTSKNWNISDMHPASIKSDFNEQQPDNSSPFNGNEDDATPINNTPLLPHADVPLRTPSPRTSTSPHYGSPINVATQPPQETFYDFNAIHPQHPSQPLQQLQTQAEHQPQPPHALFEVPYVIRRGSRAGQPPGTASLRLPGQSQVSPSPLVGLSGLQSIAAPSIQQVHKCSMSLTPQRQQNPWLAAKLTEIPQSENTYRHGRGMDSRELREQLRDLRRQLREIQDAIPPLPNPERLYDRIVTFCWDDYHCTRSQPLVVRVAAAGEGHVVAENAEFMEELQIDDDAGNSAAGDDAGDVVEVDPDAEEEGLDARENAGDVANEIQQDAQMQEERHLTSRCRMSTRILESTVPMATKHVDVSRKKFATLSRPFAILTTS</sequence>
<feature type="compositionally biased region" description="Polar residues" evidence="1">
    <location>
        <begin position="368"/>
        <end position="379"/>
    </location>
</feature>
<reference evidence="5" key="2">
    <citation type="submission" date="2019-09" db="UniProtKB">
        <authorList>
            <consortium name="WormBaseParasite"/>
        </authorList>
    </citation>
    <scope>IDENTIFICATION</scope>
</reference>
<evidence type="ECO:0000256" key="1">
    <source>
        <dbReference type="SAM" id="MobiDB-lite"/>
    </source>
</evidence>
<proteinExistence type="predicted"/>
<keyword evidence="4" id="KW-1185">Reference proteome</keyword>
<dbReference type="WBParaSite" id="HPBE_0001763001-mRNA-1">
    <property type="protein sequence ID" value="HPBE_0001763001-mRNA-1"/>
    <property type="gene ID" value="HPBE_0001763001"/>
</dbReference>
<name>A0A3P8EKD2_HELPZ</name>
<evidence type="ECO:0000313" key="5">
    <source>
        <dbReference type="WBParaSite" id="HPBE_0001763001-mRNA-1"/>
    </source>
</evidence>
<dbReference type="Gene3D" id="1.10.340.70">
    <property type="match status" value="1"/>
</dbReference>
<dbReference type="OrthoDB" id="7981490at2759"/>
<reference evidence="3 4" key="1">
    <citation type="submission" date="2018-11" db="EMBL/GenBank/DDBJ databases">
        <authorList>
            <consortium name="Pathogen Informatics"/>
        </authorList>
    </citation>
    <scope>NUCLEOTIDE SEQUENCE [LARGE SCALE GENOMIC DNA]</scope>
</reference>
<protein>
    <submittedName>
        <fullName evidence="5">Integrase_H2C2 domain-containing protein</fullName>
    </submittedName>
</protein>
<dbReference type="Pfam" id="PF17921">
    <property type="entry name" value="Integrase_H2C2"/>
    <property type="match status" value="1"/>
</dbReference>
<evidence type="ECO:0000313" key="4">
    <source>
        <dbReference type="Proteomes" id="UP000050761"/>
    </source>
</evidence>
<feature type="compositionally biased region" description="Polar residues" evidence="1">
    <location>
        <begin position="405"/>
        <end position="418"/>
    </location>
</feature>
<dbReference type="PANTHER" id="PTHR47331:SF1">
    <property type="entry name" value="GAG-LIKE PROTEIN"/>
    <property type="match status" value="1"/>
</dbReference>
<evidence type="ECO:0000313" key="3">
    <source>
        <dbReference type="EMBL" id="VDP09453.1"/>
    </source>
</evidence>